<evidence type="ECO:0000256" key="1">
    <source>
        <dbReference type="SAM" id="SignalP"/>
    </source>
</evidence>
<dbReference type="SUPFAM" id="SSF51338">
    <property type="entry name" value="Composite domain of metallo-dependent hydrolases"/>
    <property type="match status" value="2"/>
</dbReference>
<dbReference type="SUPFAM" id="SSF51556">
    <property type="entry name" value="Metallo-dependent hydrolases"/>
    <property type="match status" value="1"/>
</dbReference>
<dbReference type="EMBL" id="CP023741">
    <property type="protein sequence ID" value="ATI80427.1"/>
    <property type="molecule type" value="Genomic_DNA"/>
</dbReference>
<dbReference type="GO" id="GO:0016810">
    <property type="term" value="F:hydrolase activity, acting on carbon-nitrogen (but not peptide) bonds"/>
    <property type="evidence" value="ECO:0007669"/>
    <property type="project" value="InterPro"/>
</dbReference>
<evidence type="ECO:0000313" key="6">
    <source>
        <dbReference type="Proteomes" id="UP000219422"/>
    </source>
</evidence>
<keyword evidence="3" id="KW-0378">Hydrolase</keyword>
<dbReference type="Gene3D" id="2.30.40.10">
    <property type="entry name" value="Urease, subunit C, domain 1"/>
    <property type="match status" value="1"/>
</dbReference>
<feature type="domain" description="Amidohydrolase-related" evidence="2">
    <location>
        <begin position="99"/>
        <end position="444"/>
    </location>
</feature>
<dbReference type="CDD" id="cd01299">
    <property type="entry name" value="Met_dep_hydrolase_A"/>
    <property type="match status" value="1"/>
</dbReference>
<dbReference type="InterPro" id="IPR051781">
    <property type="entry name" value="Metallo-dep_Hydrolase"/>
</dbReference>
<dbReference type="Proteomes" id="UP000037029">
    <property type="component" value="Chromosome"/>
</dbReference>
<reference evidence="3 6" key="2">
    <citation type="submission" date="2017-10" db="EMBL/GenBank/DDBJ databases">
        <title>Sphingobium yanoikuyae S72.</title>
        <authorList>
            <person name="Sanchez E."/>
            <person name="Bustos P."/>
            <person name="Mendoza P."/>
            <person name="Guo X."/>
            <person name="Mendoza A."/>
        </authorList>
    </citation>
    <scope>NUCLEOTIDE SEQUENCE [LARGE SCALE GENOMIC DNA]</scope>
    <source>
        <strain evidence="3 6">S72</strain>
    </source>
</reference>
<evidence type="ECO:0000313" key="5">
    <source>
        <dbReference type="Proteomes" id="UP000037029"/>
    </source>
</evidence>
<dbReference type="PANTHER" id="PTHR43135:SF3">
    <property type="entry name" value="ALPHA-D-RIBOSE 1-METHYLPHOSPHONATE 5-TRIPHOSPHATE DIPHOSPHATASE"/>
    <property type="match status" value="1"/>
</dbReference>
<evidence type="ECO:0000259" key="2">
    <source>
        <dbReference type="Pfam" id="PF01979"/>
    </source>
</evidence>
<dbReference type="InterPro" id="IPR011059">
    <property type="entry name" value="Metal-dep_hydrolase_composite"/>
</dbReference>
<name>A0A291MZA2_SPHYA</name>
<dbReference type="AlphaFoldDB" id="A0A291MZA2"/>
<dbReference type="Proteomes" id="UP000219422">
    <property type="component" value="Chromosome"/>
</dbReference>
<evidence type="ECO:0000313" key="3">
    <source>
        <dbReference type="EMBL" id="ATI80427.1"/>
    </source>
</evidence>
<feature type="chain" id="PRO_5015077727" evidence="1">
    <location>
        <begin position="45"/>
        <end position="445"/>
    </location>
</feature>
<dbReference type="PANTHER" id="PTHR43135">
    <property type="entry name" value="ALPHA-D-RIBOSE 1-METHYLPHOSPHONATE 5-TRIPHOSPHATE DIPHOSPHATASE"/>
    <property type="match status" value="1"/>
</dbReference>
<feature type="signal peptide" evidence="1">
    <location>
        <begin position="1"/>
        <end position="44"/>
    </location>
</feature>
<keyword evidence="1" id="KW-0732">Signal</keyword>
<dbReference type="InterPro" id="IPR006680">
    <property type="entry name" value="Amidohydro-rel"/>
</dbReference>
<dbReference type="KEGG" id="sya:A6768_10735"/>
<sequence>MMIRPYAARTSIAQGDLHRMLKTVRASAMATTILLSLAAAPALAEQVVVTADHMVDVLAGKTVDHPAIFITDGRITGIADARTVRWGSDVRHIDLSGKTILPGLIDMHVHLTSLAEVGGYQGLRYTDSFWTAVGVKNARITLKAGFTTVRNVGSADFADVGLKQAIEEGQIVGPRIIPAGYAIGATGGHCDGGGLPPSMDRKEPSVVDSPQEGRAKVRWLHKYGARVIKICATGGVFSLGDAVGAQQLSFDEMKAIADEAHMLGLKVAAHAHGNDGIRTAIEAGIDTIEHCSLADDETIKLAASRKTWFDMDIYNDDYILATGTANGTEQESLDKEKLIGRLQRETFRKAVKAGVPMLFGTDAGVYPHGDNGKQFAKMVEWGMTPMQAIQAATVSGAKALGWEADVGAIAVGRYGDIVAVQGDPLKDVTLLQHVSDVVKGGELVE</sequence>
<gene>
    <name evidence="3" type="ORF">A6768_10735</name>
    <name evidence="4" type="ORF">BV87_11930</name>
</gene>
<protein>
    <submittedName>
        <fullName evidence="3">Amidohydrolase family protein</fullName>
    </submittedName>
    <submittedName>
        <fullName evidence="4">Xaa-Pro dipeptidase</fullName>
    </submittedName>
</protein>
<evidence type="ECO:0000313" key="4">
    <source>
        <dbReference type="EMBL" id="ATP19045.1"/>
    </source>
</evidence>
<dbReference type="Gene3D" id="3.20.20.140">
    <property type="entry name" value="Metal-dependent hydrolases"/>
    <property type="match status" value="1"/>
</dbReference>
<dbReference type="EMBL" id="CP020925">
    <property type="protein sequence ID" value="ATP19045.1"/>
    <property type="molecule type" value="Genomic_DNA"/>
</dbReference>
<reference evidence="4 5" key="1">
    <citation type="submission" date="2017-04" db="EMBL/GenBank/DDBJ databases">
        <title>Characterization, genome and methylation analysis of a phthalic acid esters degrading strain Sphingobium yanoikuyae SHJ.</title>
        <authorList>
            <person name="Feng L."/>
        </authorList>
    </citation>
    <scope>NUCLEOTIDE SEQUENCE [LARGE SCALE GENOMIC DNA]</scope>
    <source>
        <strain evidence="4 5">SHJ</strain>
    </source>
</reference>
<dbReference type="InterPro" id="IPR057744">
    <property type="entry name" value="OTAase-like"/>
</dbReference>
<proteinExistence type="predicted"/>
<organism evidence="3 6">
    <name type="scientific">Sphingobium yanoikuyae</name>
    <name type="common">Sphingomonas yanoikuyae</name>
    <dbReference type="NCBI Taxonomy" id="13690"/>
    <lineage>
        <taxon>Bacteria</taxon>
        <taxon>Pseudomonadati</taxon>
        <taxon>Pseudomonadota</taxon>
        <taxon>Alphaproteobacteria</taxon>
        <taxon>Sphingomonadales</taxon>
        <taxon>Sphingomonadaceae</taxon>
        <taxon>Sphingobium</taxon>
    </lineage>
</organism>
<dbReference type="Pfam" id="PF01979">
    <property type="entry name" value="Amidohydro_1"/>
    <property type="match status" value="1"/>
</dbReference>
<dbReference type="InterPro" id="IPR032466">
    <property type="entry name" value="Metal_Hydrolase"/>
</dbReference>
<accession>A0A291MZA2</accession>